<evidence type="ECO:0000313" key="6">
    <source>
        <dbReference type="EMBL" id="OMJ94974.1"/>
    </source>
</evidence>
<dbReference type="InterPro" id="IPR036961">
    <property type="entry name" value="Kinesin_motor_dom_sf"/>
</dbReference>
<evidence type="ECO:0000256" key="1">
    <source>
        <dbReference type="ARBA" id="ARBA00023054"/>
    </source>
</evidence>
<reference evidence="6 7" key="1">
    <citation type="submission" date="2016-11" db="EMBL/GenBank/DDBJ databases">
        <title>The macronuclear genome of Stentor coeruleus: a giant cell with tiny introns.</title>
        <authorList>
            <person name="Slabodnick M."/>
            <person name="Ruby J.G."/>
            <person name="Reiff S.B."/>
            <person name="Swart E.C."/>
            <person name="Gosai S."/>
            <person name="Prabakaran S."/>
            <person name="Witkowska E."/>
            <person name="Larue G.E."/>
            <person name="Fisher S."/>
            <person name="Freeman R.M."/>
            <person name="Gunawardena J."/>
            <person name="Chu W."/>
            <person name="Stover N.A."/>
            <person name="Gregory B.D."/>
            <person name="Nowacki M."/>
            <person name="Derisi J."/>
            <person name="Roy S.W."/>
            <person name="Marshall W.F."/>
            <person name="Sood P."/>
        </authorList>
    </citation>
    <scope>NUCLEOTIDE SEQUENCE [LARGE SCALE GENOMIC DNA]</scope>
    <source>
        <strain evidence="6">WM001</strain>
    </source>
</reference>
<dbReference type="PROSITE" id="PS50067">
    <property type="entry name" value="KINESIN_MOTOR_2"/>
    <property type="match status" value="1"/>
</dbReference>
<dbReference type="GO" id="GO:0007018">
    <property type="term" value="P:microtubule-based movement"/>
    <property type="evidence" value="ECO:0007669"/>
    <property type="project" value="InterPro"/>
</dbReference>
<dbReference type="Pfam" id="PF00225">
    <property type="entry name" value="Kinesin"/>
    <property type="match status" value="2"/>
</dbReference>
<evidence type="ECO:0000313" key="7">
    <source>
        <dbReference type="Proteomes" id="UP000187209"/>
    </source>
</evidence>
<dbReference type="SMART" id="SM00129">
    <property type="entry name" value="KISc"/>
    <property type="match status" value="1"/>
</dbReference>
<dbReference type="PANTHER" id="PTHR47968:SF75">
    <property type="entry name" value="CENTROMERE-ASSOCIATED PROTEIN E"/>
    <property type="match status" value="1"/>
</dbReference>
<comment type="caution">
    <text evidence="6">The sequence shown here is derived from an EMBL/GenBank/DDBJ whole genome shotgun (WGS) entry which is preliminary data.</text>
</comment>
<keyword evidence="3" id="KW-0067">ATP-binding</keyword>
<comment type="similarity">
    <text evidence="3">Belongs to the TRAFAC class myosin-kinesin ATPase superfamily. Kinesin family.</text>
</comment>
<dbReference type="GO" id="GO:0005524">
    <property type="term" value="F:ATP binding"/>
    <property type="evidence" value="ECO:0007669"/>
    <property type="project" value="UniProtKB-UniRule"/>
</dbReference>
<keyword evidence="2 3" id="KW-0505">Motor protein</keyword>
<feature type="binding site" evidence="3">
    <location>
        <begin position="97"/>
        <end position="104"/>
    </location>
    <ligand>
        <name>ATP</name>
        <dbReference type="ChEBI" id="CHEBI:30616"/>
    </ligand>
</feature>
<evidence type="ECO:0000256" key="4">
    <source>
        <dbReference type="SAM" id="Coils"/>
    </source>
</evidence>
<dbReference type="EMBL" id="MPUH01000019">
    <property type="protein sequence ID" value="OMJ94974.1"/>
    <property type="molecule type" value="Genomic_DNA"/>
</dbReference>
<dbReference type="InterPro" id="IPR027417">
    <property type="entry name" value="P-loop_NTPase"/>
</dbReference>
<proteinExistence type="inferred from homology"/>
<keyword evidence="1 4" id="KW-0175">Coiled coil</keyword>
<dbReference type="PANTHER" id="PTHR47968">
    <property type="entry name" value="CENTROMERE PROTEIN E"/>
    <property type="match status" value="1"/>
</dbReference>
<name>A0A1R2D140_9CILI</name>
<dbReference type="SUPFAM" id="SSF52540">
    <property type="entry name" value="P-loop containing nucleoside triphosphate hydrolases"/>
    <property type="match status" value="1"/>
</dbReference>
<dbReference type="Proteomes" id="UP000187209">
    <property type="component" value="Unassembled WGS sequence"/>
</dbReference>
<keyword evidence="7" id="KW-1185">Reference proteome</keyword>
<evidence type="ECO:0000259" key="5">
    <source>
        <dbReference type="PROSITE" id="PS50067"/>
    </source>
</evidence>
<organism evidence="6 7">
    <name type="scientific">Stentor coeruleus</name>
    <dbReference type="NCBI Taxonomy" id="5963"/>
    <lineage>
        <taxon>Eukaryota</taxon>
        <taxon>Sar</taxon>
        <taxon>Alveolata</taxon>
        <taxon>Ciliophora</taxon>
        <taxon>Postciliodesmatophora</taxon>
        <taxon>Heterotrichea</taxon>
        <taxon>Heterotrichida</taxon>
        <taxon>Stentoridae</taxon>
        <taxon>Stentor</taxon>
    </lineage>
</organism>
<feature type="coiled-coil region" evidence="4">
    <location>
        <begin position="413"/>
        <end position="440"/>
    </location>
</feature>
<feature type="coiled-coil region" evidence="4">
    <location>
        <begin position="527"/>
        <end position="561"/>
    </location>
</feature>
<dbReference type="InterPro" id="IPR027640">
    <property type="entry name" value="Kinesin-like_fam"/>
</dbReference>
<sequence>MQRSENIQVALRFRPLNIRETLRKDPEVWEISENSTYIKPSWTEKLQDSRKISNTKAYTYNYCFSSLDTNEDVYLNTSRKVVEASLQGYNGTIIAYGQTGSGKTYTMMGSDGAELDNVINTSQSMSDASIERHEIPKAKGIVILALEDLLKLIEENTTKSCYLSCSYLEIYNEQIFDLLADKDKITDTLILQEEKGQGFYIRGLSEHVLNSVSDVEKLIKKGEFNRHYAATAMNHHSSRSHTIFRVYVTSVSINNGAYDVGENITTESLLNFVDLAGAERVNSLQEAINPLETSVRFRVSRSPRSSPRLRSSSTRRSIDTFVNEGKHINVSLFYLCQVISKLSQKHQSPDTHIPYRNSSLTKILSTSLGGNALTCIICTATSTLSQVELTLSTLRFGGIAGSVQNVVKANIHSDKTNELLLTYQKDIEELRQRLYAYENEPKSVVVESEGIDATINTEGSDIRKVLEERIKMLTGMLFSRKLSENEPQTKELWSEGAGDLIVDTKLVGSKKLNESLNTSADFAMTRMKEMHKEKDKQQQYIEELEHKIQYLTDSKNNLTNDLKKSLQICQTETAKKMSYKQQLTMTEIQVEEKGKAIKSIVESKDKEIQILRDRVNLIENFVGLDKLSDDELERMERMYFHGLDVVKNTRFQKKYFKEIESLKSIIDRGSKNQENASERTVEGKDQQTALKISILQISN</sequence>
<dbReference type="PRINTS" id="PR00380">
    <property type="entry name" value="KINESINHEAVY"/>
</dbReference>
<dbReference type="CDD" id="cd00106">
    <property type="entry name" value="KISc"/>
    <property type="match status" value="1"/>
</dbReference>
<evidence type="ECO:0000256" key="2">
    <source>
        <dbReference type="ARBA" id="ARBA00023175"/>
    </source>
</evidence>
<dbReference type="AlphaFoldDB" id="A0A1R2D140"/>
<dbReference type="FunFam" id="3.40.850.10:FF:000170">
    <property type="entry name" value="Kinesin-like protein"/>
    <property type="match status" value="1"/>
</dbReference>
<protein>
    <recommendedName>
        <fullName evidence="5">Kinesin motor domain-containing protein</fullName>
    </recommendedName>
</protein>
<dbReference type="Gene3D" id="3.40.850.10">
    <property type="entry name" value="Kinesin motor domain"/>
    <property type="match status" value="1"/>
</dbReference>
<keyword evidence="3" id="KW-0547">Nucleotide-binding</keyword>
<gene>
    <name evidence="6" type="ORF">SteCoe_1841</name>
</gene>
<dbReference type="GO" id="GO:0003777">
    <property type="term" value="F:microtubule motor activity"/>
    <property type="evidence" value="ECO:0007669"/>
    <property type="project" value="InterPro"/>
</dbReference>
<accession>A0A1R2D140</accession>
<dbReference type="OrthoDB" id="313052at2759"/>
<dbReference type="InterPro" id="IPR001752">
    <property type="entry name" value="Kinesin_motor_dom"/>
</dbReference>
<dbReference type="GO" id="GO:0008017">
    <property type="term" value="F:microtubule binding"/>
    <property type="evidence" value="ECO:0007669"/>
    <property type="project" value="InterPro"/>
</dbReference>
<evidence type="ECO:0000256" key="3">
    <source>
        <dbReference type="PROSITE-ProRule" id="PRU00283"/>
    </source>
</evidence>
<feature type="domain" description="Kinesin motor" evidence="5">
    <location>
        <begin position="6"/>
        <end position="403"/>
    </location>
</feature>